<evidence type="ECO:0000256" key="2">
    <source>
        <dbReference type="ARBA" id="ARBA00011900"/>
    </source>
</evidence>
<comment type="caution">
    <text evidence="9">The sequence shown here is derived from an EMBL/GenBank/DDBJ whole genome shotgun (WGS) entry which is preliminary data.</text>
</comment>
<dbReference type="GO" id="GO:0009007">
    <property type="term" value="F:site-specific DNA-methyltransferase (adenine-specific) activity"/>
    <property type="evidence" value="ECO:0007669"/>
    <property type="project" value="UniProtKB-UniRule"/>
</dbReference>
<feature type="binding site" evidence="7">
    <location>
        <position position="19"/>
    </location>
    <ligand>
        <name>S-adenosyl-L-methionine</name>
        <dbReference type="ChEBI" id="CHEBI:59789"/>
    </ligand>
</feature>
<dbReference type="GO" id="GO:0009307">
    <property type="term" value="P:DNA restriction-modification system"/>
    <property type="evidence" value="ECO:0007669"/>
    <property type="project" value="InterPro"/>
</dbReference>
<evidence type="ECO:0000256" key="3">
    <source>
        <dbReference type="ARBA" id="ARBA00022603"/>
    </source>
</evidence>
<dbReference type="RefSeq" id="WP_115753294.1">
    <property type="nucleotide sequence ID" value="NZ_LARY01000002.1"/>
</dbReference>
<evidence type="ECO:0000256" key="6">
    <source>
        <dbReference type="ARBA" id="ARBA00047942"/>
    </source>
</evidence>
<evidence type="ECO:0000256" key="5">
    <source>
        <dbReference type="ARBA" id="ARBA00022691"/>
    </source>
</evidence>
<dbReference type="PANTHER" id="PTHR30481:SF3">
    <property type="entry name" value="DNA ADENINE METHYLASE"/>
    <property type="match status" value="1"/>
</dbReference>
<accession>A0A3D8TQT9</accession>
<dbReference type="InterPro" id="IPR002052">
    <property type="entry name" value="DNA_methylase_N6_adenine_CS"/>
</dbReference>
<gene>
    <name evidence="9" type="ORF">UR08_08800</name>
</gene>
<dbReference type="GO" id="GO:1904047">
    <property type="term" value="F:S-adenosyl-L-methionine binding"/>
    <property type="evidence" value="ECO:0007669"/>
    <property type="project" value="TreeGrafter"/>
</dbReference>
<dbReference type="NCBIfam" id="TIGR00571">
    <property type="entry name" value="dam"/>
    <property type="match status" value="1"/>
</dbReference>
<dbReference type="InterPro" id="IPR023095">
    <property type="entry name" value="Ade_MeTrfase_dom_2"/>
</dbReference>
<sequence length="288" mass="33082">MEECLKLKKNTLITPVVKWVGGKRQLLDEISNLIPKNISTYVEPFVGGGAVLFDLQPNKAIVNDYNEELINVYNVIKNKPEELIDMLKHYKEKNSEEFFYEVRALDRTDSYKTIGNIDKAARMLYLNKTCYNGLFRVNRAGQFNSPYGKYKDPNIVNEVAIRAVSDYFNNCNIKITSGDYKEALKNLRKGAFVYFDPPYMPISSSSSFTGYTELGFGLEKQTELRNECLKLHSKGIKFLLSNSYSPEILDLYSDTSIFTIKVVRANRNINSKANKRGEINEVLIYNYE</sequence>
<feature type="binding site" evidence="7">
    <location>
        <position position="196"/>
    </location>
    <ligand>
        <name>S-adenosyl-L-methionine</name>
        <dbReference type="ChEBI" id="CHEBI:59789"/>
    </ligand>
</feature>
<dbReference type="PRINTS" id="PR00505">
    <property type="entry name" value="D12N6MTFRASE"/>
</dbReference>
<feature type="binding site" evidence="7">
    <location>
        <position position="23"/>
    </location>
    <ligand>
        <name>S-adenosyl-L-methionine</name>
        <dbReference type="ChEBI" id="CHEBI:59789"/>
    </ligand>
</feature>
<evidence type="ECO:0000313" key="9">
    <source>
        <dbReference type="EMBL" id="RDX01042.1"/>
    </source>
</evidence>
<dbReference type="PIRSF" id="PIRSF000398">
    <property type="entry name" value="M_m6A_EcoRV"/>
    <property type="match status" value="1"/>
</dbReference>
<dbReference type="Proteomes" id="UP000257055">
    <property type="component" value="Unassembled WGS sequence"/>
</dbReference>
<dbReference type="Pfam" id="PF02086">
    <property type="entry name" value="MethyltransfD12"/>
    <property type="match status" value="1"/>
</dbReference>
<proteinExistence type="inferred from homology"/>
<dbReference type="AlphaFoldDB" id="A0A3D8TQT9"/>
<dbReference type="InterPro" id="IPR012263">
    <property type="entry name" value="M_m6A_EcoRV"/>
</dbReference>
<evidence type="ECO:0000313" key="10">
    <source>
        <dbReference type="Proteomes" id="UP000257055"/>
    </source>
</evidence>
<protein>
    <recommendedName>
        <fullName evidence="2 8">Site-specific DNA-methyltransferase (adenine-specific)</fullName>
        <ecNumber evidence="2 8">2.1.1.72</ecNumber>
    </recommendedName>
</protein>
<evidence type="ECO:0000256" key="1">
    <source>
        <dbReference type="ARBA" id="ARBA00006594"/>
    </source>
</evidence>
<keyword evidence="5 8" id="KW-0949">S-adenosyl-L-methionine</keyword>
<dbReference type="GO" id="GO:0032259">
    <property type="term" value="P:methylation"/>
    <property type="evidence" value="ECO:0007669"/>
    <property type="project" value="UniProtKB-KW"/>
</dbReference>
<dbReference type="EC" id="2.1.1.72" evidence="2 8"/>
<comment type="similarity">
    <text evidence="1 8">Belongs to the N(4)/N(6)-methyltransferase family.</text>
</comment>
<dbReference type="GO" id="GO:0006298">
    <property type="term" value="P:mismatch repair"/>
    <property type="evidence" value="ECO:0007669"/>
    <property type="project" value="TreeGrafter"/>
</dbReference>
<evidence type="ECO:0000256" key="8">
    <source>
        <dbReference type="RuleBase" id="RU361257"/>
    </source>
</evidence>
<dbReference type="SUPFAM" id="SSF53335">
    <property type="entry name" value="S-adenosyl-L-methionine-dependent methyltransferases"/>
    <property type="match status" value="1"/>
</dbReference>
<evidence type="ECO:0000256" key="7">
    <source>
        <dbReference type="PIRSR" id="PIRSR000398-1"/>
    </source>
</evidence>
<keyword evidence="10" id="KW-1185">Reference proteome</keyword>
<dbReference type="Gene3D" id="1.10.1020.10">
    <property type="entry name" value="Adenine-specific Methyltransferase, Domain 2"/>
    <property type="match status" value="1"/>
</dbReference>
<dbReference type="InterPro" id="IPR029063">
    <property type="entry name" value="SAM-dependent_MTases_sf"/>
</dbReference>
<reference evidence="10" key="1">
    <citation type="submission" date="2015-04" db="EMBL/GenBank/DDBJ databases">
        <authorList>
            <person name="Schardt J."/>
            <person name="Mueller-Herbst S."/>
            <person name="Scherer S."/>
            <person name="Huptas C."/>
        </authorList>
    </citation>
    <scope>NUCLEOTIDE SEQUENCE [LARGE SCALE GENOMIC DNA]</scope>
    <source>
        <strain evidence="10">Kiel-L1</strain>
    </source>
</reference>
<feature type="binding site" evidence="7">
    <location>
        <position position="64"/>
    </location>
    <ligand>
        <name>S-adenosyl-L-methionine</name>
        <dbReference type="ChEBI" id="CHEBI:59789"/>
    </ligand>
</feature>
<evidence type="ECO:0000256" key="4">
    <source>
        <dbReference type="ARBA" id="ARBA00022679"/>
    </source>
</evidence>
<name>A0A3D8TQT9_9LIST</name>
<dbReference type="GO" id="GO:0043565">
    <property type="term" value="F:sequence-specific DNA binding"/>
    <property type="evidence" value="ECO:0007669"/>
    <property type="project" value="TreeGrafter"/>
</dbReference>
<comment type="catalytic activity">
    <reaction evidence="6 8">
        <text>a 2'-deoxyadenosine in DNA + S-adenosyl-L-methionine = an N(6)-methyl-2'-deoxyadenosine in DNA + S-adenosyl-L-homocysteine + H(+)</text>
        <dbReference type="Rhea" id="RHEA:15197"/>
        <dbReference type="Rhea" id="RHEA-COMP:12418"/>
        <dbReference type="Rhea" id="RHEA-COMP:12419"/>
        <dbReference type="ChEBI" id="CHEBI:15378"/>
        <dbReference type="ChEBI" id="CHEBI:57856"/>
        <dbReference type="ChEBI" id="CHEBI:59789"/>
        <dbReference type="ChEBI" id="CHEBI:90615"/>
        <dbReference type="ChEBI" id="CHEBI:90616"/>
        <dbReference type="EC" id="2.1.1.72"/>
    </reaction>
</comment>
<dbReference type="Gene3D" id="3.40.50.150">
    <property type="entry name" value="Vaccinia Virus protein VP39"/>
    <property type="match status" value="1"/>
</dbReference>
<dbReference type="PANTHER" id="PTHR30481">
    <property type="entry name" value="DNA ADENINE METHYLASE"/>
    <property type="match status" value="1"/>
</dbReference>
<dbReference type="EMBL" id="LARY01000002">
    <property type="protein sequence ID" value="RDX01042.1"/>
    <property type="molecule type" value="Genomic_DNA"/>
</dbReference>
<dbReference type="InterPro" id="IPR012327">
    <property type="entry name" value="MeTrfase_D12"/>
</dbReference>
<keyword evidence="4 8" id="KW-0808">Transferase</keyword>
<dbReference type="PROSITE" id="PS00092">
    <property type="entry name" value="N6_MTASE"/>
    <property type="match status" value="1"/>
</dbReference>
<organism evidence="9 10">
    <name type="scientific">Listeria kieliensis</name>
    <dbReference type="NCBI Taxonomy" id="1621700"/>
    <lineage>
        <taxon>Bacteria</taxon>
        <taxon>Bacillati</taxon>
        <taxon>Bacillota</taxon>
        <taxon>Bacilli</taxon>
        <taxon>Bacillales</taxon>
        <taxon>Listeriaceae</taxon>
        <taxon>Listeria</taxon>
    </lineage>
</organism>
<keyword evidence="3 8" id="KW-0489">Methyltransferase</keyword>